<dbReference type="InterPro" id="IPR013114">
    <property type="entry name" value="FabA_FabZ"/>
</dbReference>
<keyword evidence="4 8" id="KW-0441">Lipid A biosynthesis</keyword>
<evidence type="ECO:0000256" key="8">
    <source>
        <dbReference type="HAMAP-Rule" id="MF_00406"/>
    </source>
</evidence>
<accession>A0A7C6EGK8</accession>
<keyword evidence="3 8" id="KW-0444">Lipid biosynthesis</keyword>
<reference evidence="9" key="1">
    <citation type="journal article" date="2020" name="mSystems">
        <title>Genome- and Community-Level Interaction Insights into Carbon Utilization and Element Cycling Functions of Hydrothermarchaeota in Hydrothermal Sediment.</title>
        <authorList>
            <person name="Zhou Z."/>
            <person name="Liu Y."/>
            <person name="Xu W."/>
            <person name="Pan J."/>
            <person name="Luo Z.H."/>
            <person name="Li M."/>
        </authorList>
    </citation>
    <scope>NUCLEOTIDE SEQUENCE [LARGE SCALE GENOMIC DNA]</scope>
    <source>
        <strain evidence="9">SpSt-783</strain>
    </source>
</reference>
<dbReference type="PANTHER" id="PTHR30272">
    <property type="entry name" value="3-HYDROXYACYL-[ACYL-CARRIER-PROTEIN] DEHYDRATASE"/>
    <property type="match status" value="1"/>
</dbReference>
<dbReference type="SUPFAM" id="SSF54637">
    <property type="entry name" value="Thioesterase/thiol ester dehydrase-isomerase"/>
    <property type="match status" value="1"/>
</dbReference>
<dbReference type="Pfam" id="PF07977">
    <property type="entry name" value="FabA"/>
    <property type="match status" value="1"/>
</dbReference>
<dbReference type="AlphaFoldDB" id="A0A7C6EGK8"/>
<comment type="catalytic activity">
    <reaction evidence="8">
        <text>a (3R)-hydroxyacyl-[ACP] = a (2E)-enoyl-[ACP] + H2O</text>
        <dbReference type="Rhea" id="RHEA:13097"/>
        <dbReference type="Rhea" id="RHEA-COMP:9925"/>
        <dbReference type="Rhea" id="RHEA-COMP:9945"/>
        <dbReference type="ChEBI" id="CHEBI:15377"/>
        <dbReference type="ChEBI" id="CHEBI:78784"/>
        <dbReference type="ChEBI" id="CHEBI:78827"/>
        <dbReference type="EC" id="4.2.1.59"/>
    </reaction>
</comment>
<feature type="active site" evidence="8">
    <location>
        <position position="46"/>
    </location>
</feature>
<keyword evidence="6 8" id="KW-0456">Lyase</keyword>
<evidence type="ECO:0000256" key="5">
    <source>
        <dbReference type="ARBA" id="ARBA00023098"/>
    </source>
</evidence>
<organism evidence="9">
    <name type="scientific">candidate division WOR-3 bacterium</name>
    <dbReference type="NCBI Taxonomy" id="2052148"/>
    <lineage>
        <taxon>Bacteria</taxon>
        <taxon>Bacteria division WOR-3</taxon>
    </lineage>
</organism>
<proteinExistence type="inferred from homology"/>
<dbReference type="EC" id="4.2.1.59" evidence="8"/>
<dbReference type="GO" id="GO:0019171">
    <property type="term" value="F:(3R)-hydroxyacyl-[acyl-carrier-protein] dehydratase activity"/>
    <property type="evidence" value="ECO:0007669"/>
    <property type="project" value="UniProtKB-EC"/>
</dbReference>
<keyword evidence="5 8" id="KW-0443">Lipid metabolism</keyword>
<name>A0A7C6EGK8_UNCW3</name>
<dbReference type="InterPro" id="IPR010084">
    <property type="entry name" value="FabZ"/>
</dbReference>
<dbReference type="GO" id="GO:0006633">
    <property type="term" value="P:fatty acid biosynthetic process"/>
    <property type="evidence" value="ECO:0007669"/>
    <property type="project" value="UniProtKB-UniRule"/>
</dbReference>
<evidence type="ECO:0000256" key="7">
    <source>
        <dbReference type="ARBA" id="ARBA00025049"/>
    </source>
</evidence>
<sequence>MNTEEIKKILPHREPFLFVDEALEISDKRIVARRYISGDEYFFKGHFPSEPIMPGVLIVEALAQTGGVMLLRKYPGAIPLFMGIDRARFRKIVKPGDTLIMEVELLQERGTIVKISGIAKVNEEIVCEAIILAGIKK</sequence>
<gene>
    <name evidence="8" type="primary">fabZ</name>
    <name evidence="9" type="ORF">ENV70_01315</name>
</gene>
<dbReference type="PANTHER" id="PTHR30272:SF1">
    <property type="entry name" value="3-HYDROXYACYL-[ACYL-CARRIER-PROTEIN] DEHYDRATASE"/>
    <property type="match status" value="1"/>
</dbReference>
<comment type="similarity">
    <text evidence="8">Belongs to the thioester dehydratase family. FabZ subfamily.</text>
</comment>
<dbReference type="GO" id="GO:0009245">
    <property type="term" value="P:lipid A biosynthetic process"/>
    <property type="evidence" value="ECO:0007669"/>
    <property type="project" value="UniProtKB-UniRule"/>
</dbReference>
<dbReference type="InterPro" id="IPR029069">
    <property type="entry name" value="HotDog_dom_sf"/>
</dbReference>
<dbReference type="CDD" id="cd01288">
    <property type="entry name" value="FabZ"/>
    <property type="match status" value="1"/>
</dbReference>
<comment type="subcellular location">
    <subcellularLocation>
        <location evidence="1 8">Cytoplasm</location>
    </subcellularLocation>
</comment>
<comment type="function">
    <text evidence="7 8">Involved in unsaturated fatty acids biosynthesis. Catalyzes the dehydration of short chain beta-hydroxyacyl-ACPs and long chain saturated and unsaturated beta-hydroxyacyl-ACPs.</text>
</comment>
<evidence type="ECO:0000256" key="3">
    <source>
        <dbReference type="ARBA" id="ARBA00022516"/>
    </source>
</evidence>
<dbReference type="GO" id="GO:0016020">
    <property type="term" value="C:membrane"/>
    <property type="evidence" value="ECO:0007669"/>
    <property type="project" value="GOC"/>
</dbReference>
<dbReference type="FunFam" id="3.10.129.10:FF:000001">
    <property type="entry name" value="3-hydroxyacyl-[acyl-carrier-protein] dehydratase FabZ"/>
    <property type="match status" value="1"/>
</dbReference>
<comment type="caution">
    <text evidence="9">The sequence shown here is derived from an EMBL/GenBank/DDBJ whole genome shotgun (WGS) entry which is preliminary data.</text>
</comment>
<dbReference type="NCBIfam" id="NF000582">
    <property type="entry name" value="PRK00006.1"/>
    <property type="match status" value="1"/>
</dbReference>
<dbReference type="Gene3D" id="3.10.129.10">
    <property type="entry name" value="Hotdog Thioesterase"/>
    <property type="match status" value="1"/>
</dbReference>
<evidence type="ECO:0000256" key="2">
    <source>
        <dbReference type="ARBA" id="ARBA00022490"/>
    </source>
</evidence>
<evidence type="ECO:0000256" key="6">
    <source>
        <dbReference type="ARBA" id="ARBA00023239"/>
    </source>
</evidence>
<evidence type="ECO:0000313" key="9">
    <source>
        <dbReference type="EMBL" id="HHS62241.1"/>
    </source>
</evidence>
<evidence type="ECO:0000256" key="1">
    <source>
        <dbReference type="ARBA" id="ARBA00004496"/>
    </source>
</evidence>
<dbReference type="GO" id="GO:0005737">
    <property type="term" value="C:cytoplasm"/>
    <property type="evidence" value="ECO:0007669"/>
    <property type="project" value="UniProtKB-SubCell"/>
</dbReference>
<evidence type="ECO:0000256" key="4">
    <source>
        <dbReference type="ARBA" id="ARBA00022556"/>
    </source>
</evidence>
<keyword evidence="2 8" id="KW-0963">Cytoplasm</keyword>
<dbReference type="HAMAP" id="MF_00406">
    <property type="entry name" value="FabZ"/>
    <property type="match status" value="1"/>
</dbReference>
<dbReference type="EMBL" id="DTHJ01000027">
    <property type="protein sequence ID" value="HHS62241.1"/>
    <property type="molecule type" value="Genomic_DNA"/>
</dbReference>
<protein>
    <recommendedName>
        <fullName evidence="8">3-hydroxyacyl-[acyl-carrier-protein] dehydratase FabZ</fullName>
        <ecNumber evidence="8">4.2.1.59</ecNumber>
    </recommendedName>
    <alternativeName>
        <fullName evidence="8">(3R)-hydroxymyristoyl-[acyl-carrier-protein] dehydratase</fullName>
        <shortName evidence="8">(3R)-hydroxymyristoyl-ACP dehydrase</shortName>
    </alternativeName>
    <alternativeName>
        <fullName evidence="8">Beta-hydroxyacyl-ACP dehydratase</fullName>
    </alternativeName>
</protein>